<protein>
    <submittedName>
        <fullName evidence="1">HAD-like protein</fullName>
    </submittedName>
</protein>
<dbReference type="EMBL" id="QPFP01000002">
    <property type="protein sequence ID" value="TEB39111.1"/>
    <property type="molecule type" value="Genomic_DNA"/>
</dbReference>
<dbReference type="InterPro" id="IPR051806">
    <property type="entry name" value="HAD-like_SPP"/>
</dbReference>
<dbReference type="InterPro" id="IPR023214">
    <property type="entry name" value="HAD_sf"/>
</dbReference>
<dbReference type="InterPro" id="IPR036412">
    <property type="entry name" value="HAD-like_sf"/>
</dbReference>
<dbReference type="SFLD" id="SFLDG01129">
    <property type="entry name" value="C1.5:_HAD__Beta-PGM__Phosphata"/>
    <property type="match status" value="1"/>
</dbReference>
<dbReference type="PANTHER" id="PTHR43481">
    <property type="entry name" value="FRUCTOSE-1-PHOSPHATE PHOSPHATASE"/>
    <property type="match status" value="1"/>
</dbReference>
<evidence type="ECO:0000313" key="1">
    <source>
        <dbReference type="EMBL" id="TEB39111.1"/>
    </source>
</evidence>
<dbReference type="AlphaFoldDB" id="A0A4Y7TYM0"/>
<dbReference type="InterPro" id="IPR023198">
    <property type="entry name" value="PGP-like_dom2"/>
</dbReference>
<reference evidence="1 2" key="1">
    <citation type="journal article" date="2019" name="Nat. Ecol. Evol.">
        <title>Megaphylogeny resolves global patterns of mushroom evolution.</title>
        <authorList>
            <person name="Varga T."/>
            <person name="Krizsan K."/>
            <person name="Foldi C."/>
            <person name="Dima B."/>
            <person name="Sanchez-Garcia M."/>
            <person name="Sanchez-Ramirez S."/>
            <person name="Szollosi G.J."/>
            <person name="Szarkandi J.G."/>
            <person name="Papp V."/>
            <person name="Albert L."/>
            <person name="Andreopoulos W."/>
            <person name="Angelini C."/>
            <person name="Antonin V."/>
            <person name="Barry K.W."/>
            <person name="Bougher N.L."/>
            <person name="Buchanan P."/>
            <person name="Buyck B."/>
            <person name="Bense V."/>
            <person name="Catcheside P."/>
            <person name="Chovatia M."/>
            <person name="Cooper J."/>
            <person name="Damon W."/>
            <person name="Desjardin D."/>
            <person name="Finy P."/>
            <person name="Geml J."/>
            <person name="Haridas S."/>
            <person name="Hughes K."/>
            <person name="Justo A."/>
            <person name="Karasinski D."/>
            <person name="Kautmanova I."/>
            <person name="Kiss B."/>
            <person name="Kocsube S."/>
            <person name="Kotiranta H."/>
            <person name="LaButti K.M."/>
            <person name="Lechner B.E."/>
            <person name="Liimatainen K."/>
            <person name="Lipzen A."/>
            <person name="Lukacs Z."/>
            <person name="Mihaltcheva S."/>
            <person name="Morgado L.N."/>
            <person name="Niskanen T."/>
            <person name="Noordeloos M.E."/>
            <person name="Ohm R.A."/>
            <person name="Ortiz-Santana B."/>
            <person name="Ovrebo C."/>
            <person name="Racz N."/>
            <person name="Riley R."/>
            <person name="Savchenko A."/>
            <person name="Shiryaev A."/>
            <person name="Soop K."/>
            <person name="Spirin V."/>
            <person name="Szebenyi C."/>
            <person name="Tomsovsky M."/>
            <person name="Tulloss R.E."/>
            <person name="Uehling J."/>
            <person name="Grigoriev I.V."/>
            <person name="Vagvolgyi C."/>
            <person name="Papp T."/>
            <person name="Martin F.M."/>
            <person name="Miettinen O."/>
            <person name="Hibbett D.S."/>
            <person name="Nagy L.G."/>
        </authorList>
    </citation>
    <scope>NUCLEOTIDE SEQUENCE [LARGE SCALE GENOMIC DNA]</scope>
    <source>
        <strain evidence="1 2">FP101781</strain>
    </source>
</reference>
<dbReference type="Pfam" id="PF00702">
    <property type="entry name" value="Hydrolase"/>
    <property type="match status" value="1"/>
</dbReference>
<dbReference type="NCBIfam" id="TIGR01509">
    <property type="entry name" value="HAD-SF-IA-v3"/>
    <property type="match status" value="1"/>
</dbReference>
<name>A0A4Y7TYM0_COPMI</name>
<sequence length="237" mass="25368">MTADRTILVDAILFDMDGYALYPRFRTLIDSTPGVLKAWELFSNDYNLGDSQKIAHETHGRRLYDTLKEYCKIDEEEKVHEEIDRFEDEVIRGGPVALPGALELVQKLNSLPGAKWTICTSASNKYTPGALAVAGVPIPEVGIVTSNDVSRGKPFPDPYLAGALRCGVDPKTCLIVEDAISGLNSGRAAGAQVLAVCTSTSKDRLIGGATPDFVVPDLTGISVSMVGGKIEVTIAEA</sequence>
<dbReference type="Gene3D" id="3.40.50.1000">
    <property type="entry name" value="HAD superfamily/HAD-like"/>
    <property type="match status" value="1"/>
</dbReference>
<evidence type="ECO:0000313" key="2">
    <source>
        <dbReference type="Proteomes" id="UP000298030"/>
    </source>
</evidence>
<dbReference type="STRING" id="71717.A0A4Y7TYM0"/>
<dbReference type="PANTHER" id="PTHR43481:SF4">
    <property type="entry name" value="GLYCEROL-1-PHOSPHATE PHOSPHOHYDROLASE 1-RELATED"/>
    <property type="match status" value="1"/>
</dbReference>
<dbReference type="SFLD" id="SFLDS00003">
    <property type="entry name" value="Haloacid_Dehalogenase"/>
    <property type="match status" value="1"/>
</dbReference>
<dbReference type="InterPro" id="IPR006439">
    <property type="entry name" value="HAD-SF_hydro_IA"/>
</dbReference>
<dbReference type="SUPFAM" id="SSF56784">
    <property type="entry name" value="HAD-like"/>
    <property type="match status" value="1"/>
</dbReference>
<organism evidence="1 2">
    <name type="scientific">Coprinellus micaceus</name>
    <name type="common">Glistening ink-cap mushroom</name>
    <name type="synonym">Coprinus micaceus</name>
    <dbReference type="NCBI Taxonomy" id="71717"/>
    <lineage>
        <taxon>Eukaryota</taxon>
        <taxon>Fungi</taxon>
        <taxon>Dikarya</taxon>
        <taxon>Basidiomycota</taxon>
        <taxon>Agaricomycotina</taxon>
        <taxon>Agaricomycetes</taxon>
        <taxon>Agaricomycetidae</taxon>
        <taxon>Agaricales</taxon>
        <taxon>Agaricineae</taxon>
        <taxon>Psathyrellaceae</taxon>
        <taxon>Coprinellus</taxon>
    </lineage>
</organism>
<comment type="caution">
    <text evidence="1">The sequence shown here is derived from an EMBL/GenBank/DDBJ whole genome shotgun (WGS) entry which is preliminary data.</text>
</comment>
<dbReference type="Proteomes" id="UP000298030">
    <property type="component" value="Unassembled WGS sequence"/>
</dbReference>
<proteinExistence type="predicted"/>
<dbReference type="Gene3D" id="1.10.150.240">
    <property type="entry name" value="Putative phosphatase, domain 2"/>
    <property type="match status" value="1"/>
</dbReference>
<dbReference type="GO" id="GO:0050308">
    <property type="term" value="F:sugar-phosphatase activity"/>
    <property type="evidence" value="ECO:0007669"/>
    <property type="project" value="TreeGrafter"/>
</dbReference>
<keyword evidence="2" id="KW-1185">Reference proteome</keyword>
<dbReference type="OrthoDB" id="40579at2759"/>
<accession>A0A4Y7TYM0</accession>
<gene>
    <name evidence="1" type="ORF">FA13DRAFT_1785373</name>
</gene>